<accession>A0A166EZP9</accession>
<dbReference type="Proteomes" id="UP000077755">
    <property type="component" value="Chromosome 2"/>
</dbReference>
<keyword evidence="2" id="KW-1185">Reference proteome</keyword>
<evidence type="ECO:0000313" key="2">
    <source>
        <dbReference type="Proteomes" id="UP000077755"/>
    </source>
</evidence>
<organism evidence="1 2">
    <name type="scientific">Daucus carota subsp. sativus</name>
    <name type="common">Carrot</name>
    <dbReference type="NCBI Taxonomy" id="79200"/>
    <lineage>
        <taxon>Eukaryota</taxon>
        <taxon>Viridiplantae</taxon>
        <taxon>Streptophyta</taxon>
        <taxon>Embryophyta</taxon>
        <taxon>Tracheophyta</taxon>
        <taxon>Spermatophyta</taxon>
        <taxon>Magnoliopsida</taxon>
        <taxon>eudicotyledons</taxon>
        <taxon>Gunneridae</taxon>
        <taxon>Pentapetalae</taxon>
        <taxon>asterids</taxon>
        <taxon>campanulids</taxon>
        <taxon>Apiales</taxon>
        <taxon>Apiaceae</taxon>
        <taxon>Apioideae</taxon>
        <taxon>Scandiceae</taxon>
        <taxon>Daucinae</taxon>
        <taxon>Daucus</taxon>
        <taxon>Daucus sect. Daucus</taxon>
    </lineage>
</organism>
<dbReference type="InterPro" id="IPR043459">
    <property type="entry name" value="NFD6/NOXY2-like"/>
</dbReference>
<dbReference type="AlphaFoldDB" id="A0A166EZP9"/>
<dbReference type="EMBL" id="CP093344">
    <property type="protein sequence ID" value="WOG89813.1"/>
    <property type="molecule type" value="Genomic_DNA"/>
</dbReference>
<evidence type="ECO:0000313" key="1">
    <source>
        <dbReference type="EMBL" id="WOG89813.1"/>
    </source>
</evidence>
<dbReference type="OMA" id="MFPFHTA"/>
<protein>
    <submittedName>
        <fullName evidence="1">Uncharacterized protein</fullName>
    </submittedName>
</protein>
<proteinExistence type="predicted"/>
<dbReference type="GO" id="GO:0005739">
    <property type="term" value="C:mitochondrion"/>
    <property type="evidence" value="ECO:0007669"/>
    <property type="project" value="TreeGrafter"/>
</dbReference>
<dbReference type="PANTHER" id="PTHR33156:SF59">
    <property type="entry name" value="PROTEIN NUCLEAR FUSION DEFECTIVE 6, CHLOROPLASTIC_MITOCHONDRIAL-LIKE"/>
    <property type="match status" value="1"/>
</dbReference>
<dbReference type="Gramene" id="KZN07171">
    <property type="protein sequence ID" value="KZN07171"/>
    <property type="gene ID" value="DCAR_008008"/>
</dbReference>
<name>A0A166EZP9_DAUCS</name>
<reference evidence="1" key="2">
    <citation type="submission" date="2022-03" db="EMBL/GenBank/DDBJ databases">
        <title>Draft title - Genomic analysis of global carrot germplasm unveils the trajectory of domestication and the origin of high carotenoid orange carrot.</title>
        <authorList>
            <person name="Iorizzo M."/>
            <person name="Ellison S."/>
            <person name="Senalik D."/>
            <person name="Macko-Podgorni A."/>
            <person name="Grzebelus D."/>
            <person name="Bostan H."/>
            <person name="Rolling W."/>
            <person name="Curaba J."/>
            <person name="Simon P."/>
        </authorList>
    </citation>
    <scope>NUCLEOTIDE SEQUENCE</scope>
    <source>
        <tissue evidence="1">Leaf</tissue>
    </source>
</reference>
<gene>
    <name evidence="1" type="ORF">DCAR_0209052</name>
</gene>
<dbReference type="PANTHER" id="PTHR33156">
    <property type="entry name" value="OS02G0230000 PROTEIN"/>
    <property type="match status" value="1"/>
</dbReference>
<sequence length="91" mass="10050">MAGISTRLVLRSVRVGSTRFAAVAKPNKSPLHLPNQKPQFSLISRMPVEMSSAVMRTMLPFHTATASVSLTSMLSVSPRFYIWTLEGVILF</sequence>
<reference evidence="1" key="1">
    <citation type="journal article" date="2016" name="Nat. Genet.">
        <title>A high-quality carrot genome assembly provides new insights into carotenoid accumulation and asterid genome evolution.</title>
        <authorList>
            <person name="Iorizzo M."/>
            <person name="Ellison S."/>
            <person name="Senalik D."/>
            <person name="Zeng P."/>
            <person name="Satapoomin P."/>
            <person name="Huang J."/>
            <person name="Bowman M."/>
            <person name="Iovene M."/>
            <person name="Sanseverino W."/>
            <person name="Cavagnaro P."/>
            <person name="Yildiz M."/>
            <person name="Macko-Podgorni A."/>
            <person name="Moranska E."/>
            <person name="Grzebelus E."/>
            <person name="Grzebelus D."/>
            <person name="Ashrafi H."/>
            <person name="Zheng Z."/>
            <person name="Cheng S."/>
            <person name="Spooner D."/>
            <person name="Van Deynze A."/>
            <person name="Simon P."/>
        </authorList>
    </citation>
    <scope>NUCLEOTIDE SEQUENCE</scope>
    <source>
        <tissue evidence="1">Leaf</tissue>
    </source>
</reference>